<name>A0A1P8KNF4_9BACT</name>
<dbReference type="Proteomes" id="UP000186074">
    <property type="component" value="Chromosome"/>
</dbReference>
<dbReference type="PANTHER" id="PTHR35602">
    <property type="entry name" value="ESTERASE YQIA-RELATED"/>
    <property type="match status" value="1"/>
</dbReference>
<dbReference type="SUPFAM" id="SSF53474">
    <property type="entry name" value="alpha/beta-Hydrolases"/>
    <property type="match status" value="1"/>
</dbReference>
<dbReference type="Pfam" id="PF05728">
    <property type="entry name" value="UPF0227"/>
    <property type="match status" value="1"/>
</dbReference>
<dbReference type="InterPro" id="IPR008886">
    <property type="entry name" value="UPF0227/Esterase_YqiA"/>
</dbReference>
<dbReference type="KEGG" id="alp:LPB137_09400"/>
<evidence type="ECO:0000313" key="1">
    <source>
        <dbReference type="EMBL" id="APW66055.1"/>
    </source>
</evidence>
<gene>
    <name evidence="1" type="ORF">LPB137_09400</name>
</gene>
<reference evidence="1 2" key="1">
    <citation type="submission" date="2017-01" db="EMBL/GenBank/DDBJ databases">
        <title>Genome sequencing of Arcobacter sp. LPB0137.</title>
        <authorList>
            <person name="Lee G.-W."/>
            <person name="Yi H."/>
        </authorList>
    </citation>
    <scope>NUCLEOTIDE SEQUENCE [LARGE SCALE GENOMIC DNA]</scope>
    <source>
        <strain evidence="1 2">LPB0137</strain>
    </source>
</reference>
<keyword evidence="2" id="KW-1185">Reference proteome</keyword>
<dbReference type="STRING" id="1850254.LPB137_09400"/>
<dbReference type="PANTHER" id="PTHR35602:SF3">
    <property type="entry name" value="ESTERASE YQIA"/>
    <property type="match status" value="1"/>
</dbReference>
<proteinExistence type="predicted"/>
<accession>A0A1P8KNF4</accession>
<evidence type="ECO:0000313" key="2">
    <source>
        <dbReference type="Proteomes" id="UP000186074"/>
    </source>
</evidence>
<protein>
    <submittedName>
        <fullName evidence="1">Esterase</fullName>
    </submittedName>
</protein>
<dbReference type="Gene3D" id="3.40.50.1820">
    <property type="entry name" value="alpha/beta hydrolase"/>
    <property type="match status" value="1"/>
</dbReference>
<dbReference type="EMBL" id="CP019070">
    <property type="protein sequence ID" value="APW66055.1"/>
    <property type="molecule type" value="Genomic_DNA"/>
</dbReference>
<sequence length="189" mass="21858">MIIYIHGFGSAGFGAKAQKFLEYFEDEIITPSLSTIPNLAISTLEQIIEAFLHRDEKVSLIGSSLGGFYALYLANKYNLKAVLINPSVYPWITLESYRQDENELATNYYDNSKFEFNYSHSQSLLNFEVKEIKKPKNFLTLLQMEDEVLDYTQAEEKLFETNLEIEEGGNHSFDGIERYFRKVDSFLNL</sequence>
<dbReference type="AlphaFoldDB" id="A0A1P8KNF4"/>
<dbReference type="RefSeq" id="WP_076087379.1">
    <property type="nucleotide sequence ID" value="NZ_CP019070.1"/>
</dbReference>
<dbReference type="InterPro" id="IPR029058">
    <property type="entry name" value="AB_hydrolase_fold"/>
</dbReference>
<organism evidence="1 2">
    <name type="scientific">Poseidonibacter parvus</name>
    <dbReference type="NCBI Taxonomy" id="1850254"/>
    <lineage>
        <taxon>Bacteria</taxon>
        <taxon>Pseudomonadati</taxon>
        <taxon>Campylobacterota</taxon>
        <taxon>Epsilonproteobacteria</taxon>
        <taxon>Campylobacterales</taxon>
        <taxon>Arcobacteraceae</taxon>
        <taxon>Poseidonibacter</taxon>
    </lineage>
</organism>
<dbReference type="OrthoDB" id="9814831at2"/>